<keyword evidence="3" id="KW-1185">Reference proteome</keyword>
<keyword evidence="1" id="KW-1133">Transmembrane helix</keyword>
<feature type="transmembrane region" description="Helical" evidence="1">
    <location>
        <begin position="6"/>
        <end position="24"/>
    </location>
</feature>
<dbReference type="EMBL" id="FR773153">
    <property type="protein sequence ID" value="CBY93221.1"/>
    <property type="molecule type" value="Genomic_DNA"/>
</dbReference>
<evidence type="ECO:0000313" key="2">
    <source>
        <dbReference type="EMBL" id="CBY93221.1"/>
    </source>
</evidence>
<accession>E8ZJA0</accession>
<reference evidence="2 3" key="1">
    <citation type="journal article" date="2011" name="J. Bacteriol.">
        <title>Complete genome sequence of Mycoplasma haemofelis, a hemotropic mycoplasma.</title>
        <authorList>
            <person name="Barker E.N."/>
            <person name="Helps C.R."/>
            <person name="Peters I.R."/>
            <person name="Darby A.C."/>
            <person name="Radford A.D."/>
            <person name="Tasker S."/>
        </authorList>
    </citation>
    <scope>NUCLEOTIDE SEQUENCE [LARGE SCALE GENOMIC DNA]</scope>
    <source>
        <strain evidence="2 3">Langford 1</strain>
    </source>
</reference>
<dbReference type="HOGENOM" id="CLU_1747615_0_0_14"/>
<keyword evidence="1" id="KW-0812">Transmembrane</keyword>
<dbReference type="AlphaFoldDB" id="E8ZJA0"/>
<protein>
    <submittedName>
        <fullName evidence="2">Uncharacterized protein</fullName>
    </submittedName>
</protein>
<organism evidence="2 3">
    <name type="scientific">Mycoplasma haemofelis (strain Langford 1)</name>
    <name type="common">Haemobartonella felis</name>
    <dbReference type="NCBI Taxonomy" id="941640"/>
    <lineage>
        <taxon>Bacteria</taxon>
        <taxon>Bacillati</taxon>
        <taxon>Mycoplasmatota</taxon>
        <taxon>Mollicutes</taxon>
        <taxon>Mycoplasmataceae</taxon>
        <taxon>Mycoplasma</taxon>
    </lineage>
</organism>
<proteinExistence type="predicted"/>
<sequence length="149" mass="17156">MSIWRIALGIGGVGVTAVGAWLGISKKKEHDNHHRLKMTKFRGTVKKVNGYLTDQKWSTIKMYDPEHGIWGKKFDSYVSRNWKGSELQFVPEEIKNDPEAFKDFCFEKLEANANDLNGDNLSGTIPPEKGFWDYCLVTDLEFKQLNEKR</sequence>
<evidence type="ECO:0000313" key="3">
    <source>
        <dbReference type="Proteomes" id="UP000008637"/>
    </source>
</evidence>
<dbReference type="OrthoDB" id="402377at2"/>
<keyword evidence="1" id="KW-0472">Membrane</keyword>
<dbReference type="Proteomes" id="UP000008637">
    <property type="component" value="Chromosome"/>
</dbReference>
<dbReference type="KEGG" id="mha:HF1_12130"/>
<name>E8ZJA0_MYCHL</name>
<evidence type="ECO:0000256" key="1">
    <source>
        <dbReference type="SAM" id="Phobius"/>
    </source>
</evidence>
<gene>
    <name evidence="2" type="ORF">HF1_12130</name>
</gene>